<feature type="domain" description="EF-hand" evidence="7">
    <location>
        <begin position="493"/>
        <end position="528"/>
    </location>
</feature>
<evidence type="ECO:0000259" key="6">
    <source>
        <dbReference type="PROSITE" id="PS50031"/>
    </source>
</evidence>
<dbReference type="InterPro" id="IPR011992">
    <property type="entry name" value="EF-hand-dom_pair"/>
</dbReference>
<evidence type="ECO:0000256" key="4">
    <source>
        <dbReference type="SAM" id="MobiDB-lite"/>
    </source>
</evidence>
<dbReference type="PANTHER" id="PTHR11216">
    <property type="entry name" value="EH DOMAIN"/>
    <property type="match status" value="1"/>
</dbReference>
<evidence type="ECO:0000259" key="7">
    <source>
        <dbReference type="PROSITE" id="PS50222"/>
    </source>
</evidence>
<evidence type="ECO:0000256" key="1">
    <source>
        <dbReference type="ARBA" id="ARBA00022443"/>
    </source>
</evidence>
<feature type="region of interest" description="Disordered" evidence="4">
    <location>
        <begin position="202"/>
        <end position="239"/>
    </location>
</feature>
<feature type="compositionally biased region" description="Low complexity" evidence="4">
    <location>
        <begin position="211"/>
        <end position="234"/>
    </location>
</feature>
<feature type="domain" description="SH3" evidence="5">
    <location>
        <begin position="1"/>
        <end position="61"/>
    </location>
</feature>
<dbReference type="PROSITE" id="PS50222">
    <property type="entry name" value="EF_HAND_2"/>
    <property type="match status" value="2"/>
</dbReference>
<dbReference type="VEuPathDB" id="FungiDB:SeMB42_g04401"/>
<dbReference type="SMART" id="SM00326">
    <property type="entry name" value="SH3"/>
    <property type="match status" value="1"/>
</dbReference>
<dbReference type="SUPFAM" id="SSF50044">
    <property type="entry name" value="SH3-domain"/>
    <property type="match status" value="1"/>
</dbReference>
<evidence type="ECO:0000256" key="3">
    <source>
        <dbReference type="PROSITE-ProRule" id="PRU00192"/>
    </source>
</evidence>
<dbReference type="GO" id="GO:0005886">
    <property type="term" value="C:plasma membrane"/>
    <property type="evidence" value="ECO:0007669"/>
    <property type="project" value="TreeGrafter"/>
</dbReference>
<name>A0A507CYQ2_9FUNG</name>
<dbReference type="PROSITE" id="PS00018">
    <property type="entry name" value="EF_HAND_1"/>
    <property type="match status" value="2"/>
</dbReference>
<proteinExistence type="predicted"/>
<evidence type="ECO:0000256" key="2">
    <source>
        <dbReference type="ARBA" id="ARBA00022837"/>
    </source>
</evidence>
<dbReference type="InterPro" id="IPR002048">
    <property type="entry name" value="EF_hand_dom"/>
</dbReference>
<dbReference type="PROSITE" id="PS50002">
    <property type="entry name" value="SH3"/>
    <property type="match status" value="1"/>
</dbReference>
<dbReference type="SMART" id="SM00054">
    <property type="entry name" value="EFh"/>
    <property type="match status" value="2"/>
</dbReference>
<feature type="compositionally biased region" description="Polar residues" evidence="4">
    <location>
        <begin position="373"/>
        <end position="385"/>
    </location>
</feature>
<dbReference type="InterPro" id="IPR018247">
    <property type="entry name" value="EF_Hand_1_Ca_BS"/>
</dbReference>
<sequence>MTRAIALYQCTGDDPTELSFHQKAVILDVSEAEDPGWYRGRLEGSSGFGIFPGNYVTFVEDITSGSSTTHSSLEPDTTSMIPARGPPRLVGVEGLPGPNLLSAKLQPVDAARPMSSVIVTKPDMAPASKPVTSSPSLPFSLPKMSSVSLVDHKPESTLSDWTRNASAPRKPKIDALATRKALREKSNTLAAIARENMTAVARGSGGSNNISTSHAGGSIRSSSSSTITPGSSVSNIAPSFSGTTPITFTGARSFSAGVSSTSKNTTFKSGGGGGSTHSLSLSSSSSALQNSYSSPLVAPRHIATESDPDADIIMPKSVMEAAKAFEKAASHSTKSATPKSSVLFNGVSASAGPVKKHSSPKDDAAASAAQGTPLPSISTRPSLLRSSTNTPSTPVSASSASSYSTALSAVSSFSSVHITTPTAPLEPSGSTSTIAADGKRHASAAPPARPSKPIELRSARPTTVGGNGHVHAATNGKSGNKASRAVPDCIPTDARVRYEDVFNRYDANHEGFLSGDEVRTIWMRSGLDPPTLGEIWALADVDEDGSLTKEEFCIGMFLIDDRLRGIHMPDQLPQGLINYAKSYNETNQEPHCCLVYTEFCALCNSHVGVHQ</sequence>
<keyword evidence="9" id="KW-1185">Reference proteome</keyword>
<evidence type="ECO:0000313" key="8">
    <source>
        <dbReference type="EMBL" id="TPX44275.1"/>
    </source>
</evidence>
<dbReference type="InterPro" id="IPR000261">
    <property type="entry name" value="EH_dom"/>
</dbReference>
<dbReference type="Pfam" id="PF00018">
    <property type="entry name" value="SH3_1"/>
    <property type="match status" value="1"/>
</dbReference>
<feature type="compositionally biased region" description="Low complexity" evidence="4">
    <location>
        <begin position="386"/>
        <end position="399"/>
    </location>
</feature>
<protein>
    <recommendedName>
        <fullName evidence="10">Calmodulin</fullName>
    </recommendedName>
</protein>
<evidence type="ECO:0000259" key="5">
    <source>
        <dbReference type="PROSITE" id="PS50002"/>
    </source>
</evidence>
<feature type="domain" description="EF-hand" evidence="7">
    <location>
        <begin position="534"/>
        <end position="562"/>
    </location>
</feature>
<dbReference type="GO" id="GO:0005509">
    <property type="term" value="F:calcium ion binding"/>
    <property type="evidence" value="ECO:0007669"/>
    <property type="project" value="InterPro"/>
</dbReference>
<dbReference type="GO" id="GO:0005737">
    <property type="term" value="C:cytoplasm"/>
    <property type="evidence" value="ECO:0007669"/>
    <property type="project" value="TreeGrafter"/>
</dbReference>
<feature type="compositionally biased region" description="Low complexity" evidence="4">
    <location>
        <begin position="259"/>
        <end position="268"/>
    </location>
</feature>
<reference evidence="8 9" key="1">
    <citation type="journal article" date="2019" name="Sci. Rep.">
        <title>Comparative genomics of chytrid fungi reveal insights into the obligate biotrophic and pathogenic lifestyle of Synchytrium endobioticum.</title>
        <authorList>
            <person name="van de Vossenberg B.T.L.H."/>
            <person name="Warris S."/>
            <person name="Nguyen H.D.T."/>
            <person name="van Gent-Pelzer M.P.E."/>
            <person name="Joly D.L."/>
            <person name="van de Geest H.C."/>
            <person name="Bonants P.J.M."/>
            <person name="Smith D.S."/>
            <person name="Levesque C.A."/>
            <person name="van der Lee T.A.J."/>
        </authorList>
    </citation>
    <scope>NUCLEOTIDE SEQUENCE [LARGE SCALE GENOMIC DNA]</scope>
    <source>
        <strain evidence="8 9">MB42</strain>
    </source>
</reference>
<organism evidence="8 9">
    <name type="scientific">Synchytrium endobioticum</name>
    <dbReference type="NCBI Taxonomy" id="286115"/>
    <lineage>
        <taxon>Eukaryota</taxon>
        <taxon>Fungi</taxon>
        <taxon>Fungi incertae sedis</taxon>
        <taxon>Chytridiomycota</taxon>
        <taxon>Chytridiomycota incertae sedis</taxon>
        <taxon>Chytridiomycetes</taxon>
        <taxon>Synchytriales</taxon>
        <taxon>Synchytriaceae</taxon>
        <taxon>Synchytrium</taxon>
    </lineage>
</organism>
<dbReference type="PROSITE" id="PS50031">
    <property type="entry name" value="EH"/>
    <property type="match status" value="1"/>
</dbReference>
<dbReference type="STRING" id="286115.A0A507CYQ2"/>
<feature type="domain" description="EH" evidence="6">
    <location>
        <begin position="494"/>
        <end position="583"/>
    </location>
</feature>
<feature type="region of interest" description="Disordered" evidence="4">
    <location>
        <begin position="350"/>
        <end position="399"/>
    </location>
</feature>
<dbReference type="InterPro" id="IPR001452">
    <property type="entry name" value="SH3_domain"/>
</dbReference>
<accession>A0A507CYQ2</accession>
<evidence type="ECO:0000313" key="9">
    <source>
        <dbReference type="Proteomes" id="UP000317494"/>
    </source>
</evidence>
<dbReference type="Proteomes" id="UP000317494">
    <property type="component" value="Unassembled WGS sequence"/>
</dbReference>
<dbReference type="InterPro" id="IPR036028">
    <property type="entry name" value="SH3-like_dom_sf"/>
</dbReference>
<dbReference type="AlphaFoldDB" id="A0A507CYQ2"/>
<dbReference type="EMBL" id="QEAN01000176">
    <property type="protein sequence ID" value="TPX44275.1"/>
    <property type="molecule type" value="Genomic_DNA"/>
</dbReference>
<dbReference type="Gene3D" id="2.30.30.40">
    <property type="entry name" value="SH3 Domains"/>
    <property type="match status" value="1"/>
</dbReference>
<keyword evidence="1 3" id="KW-0728">SH3 domain</keyword>
<dbReference type="GO" id="GO:0016197">
    <property type="term" value="P:endosomal transport"/>
    <property type="evidence" value="ECO:0007669"/>
    <property type="project" value="TreeGrafter"/>
</dbReference>
<dbReference type="SMART" id="SM00027">
    <property type="entry name" value="EH"/>
    <property type="match status" value="1"/>
</dbReference>
<dbReference type="Gene3D" id="1.10.238.10">
    <property type="entry name" value="EF-hand"/>
    <property type="match status" value="1"/>
</dbReference>
<comment type="caution">
    <text evidence="8">The sequence shown here is derived from an EMBL/GenBank/DDBJ whole genome shotgun (WGS) entry which is preliminary data.</text>
</comment>
<dbReference type="Pfam" id="PF12763">
    <property type="entry name" value="EH"/>
    <property type="match status" value="1"/>
</dbReference>
<dbReference type="GO" id="GO:0006897">
    <property type="term" value="P:endocytosis"/>
    <property type="evidence" value="ECO:0007669"/>
    <property type="project" value="TreeGrafter"/>
</dbReference>
<feature type="compositionally biased region" description="Polar residues" evidence="4">
    <location>
        <begin position="420"/>
        <end position="434"/>
    </location>
</feature>
<gene>
    <name evidence="8" type="ORF">SeMB42_g04401</name>
</gene>
<evidence type="ECO:0008006" key="10">
    <source>
        <dbReference type="Google" id="ProtNLM"/>
    </source>
</evidence>
<feature type="region of interest" description="Disordered" evidence="4">
    <location>
        <begin position="256"/>
        <end position="282"/>
    </location>
</feature>
<dbReference type="CDD" id="cd00052">
    <property type="entry name" value="EH"/>
    <property type="match status" value="1"/>
</dbReference>
<feature type="region of interest" description="Disordered" evidence="4">
    <location>
        <begin position="420"/>
        <end position="486"/>
    </location>
</feature>
<dbReference type="SUPFAM" id="SSF47473">
    <property type="entry name" value="EF-hand"/>
    <property type="match status" value="1"/>
</dbReference>
<keyword evidence="2" id="KW-0106">Calcium</keyword>